<evidence type="ECO:0000313" key="2">
    <source>
        <dbReference type="Proteomes" id="UP000004358"/>
    </source>
</evidence>
<proteinExistence type="predicted"/>
<dbReference type="HOGENOM" id="CLU_3412402_0_0_0"/>
<comment type="caution">
    <text evidence="1">The sequence shown here is derived from an EMBL/GenBank/DDBJ whole genome shotgun (WGS) entry which is preliminary data.</text>
</comment>
<gene>
    <name evidence="1" type="ORF">DSM3645_03208</name>
</gene>
<reference evidence="1 2" key="1">
    <citation type="submission" date="2006-02" db="EMBL/GenBank/DDBJ databases">
        <authorList>
            <person name="Amann R."/>
            <person name="Ferriera S."/>
            <person name="Johnson J."/>
            <person name="Kravitz S."/>
            <person name="Halpern A."/>
            <person name="Remington K."/>
            <person name="Beeson K."/>
            <person name="Tran B."/>
            <person name="Rogers Y.-H."/>
            <person name="Friedman R."/>
            <person name="Venter J.C."/>
        </authorList>
    </citation>
    <scope>NUCLEOTIDE SEQUENCE [LARGE SCALE GENOMIC DNA]</scope>
    <source>
        <strain evidence="1 2">DSM 3645</strain>
    </source>
</reference>
<name>A3ZVV5_9BACT</name>
<organism evidence="1 2">
    <name type="scientific">Blastopirellula marina DSM 3645</name>
    <dbReference type="NCBI Taxonomy" id="314230"/>
    <lineage>
        <taxon>Bacteria</taxon>
        <taxon>Pseudomonadati</taxon>
        <taxon>Planctomycetota</taxon>
        <taxon>Planctomycetia</taxon>
        <taxon>Pirellulales</taxon>
        <taxon>Pirellulaceae</taxon>
        <taxon>Blastopirellula</taxon>
    </lineage>
</organism>
<protein>
    <submittedName>
        <fullName evidence="1">Uncharacterized protein</fullName>
    </submittedName>
</protein>
<dbReference type="AlphaFoldDB" id="A3ZVV5"/>
<dbReference type="EMBL" id="AANZ01000014">
    <property type="protein sequence ID" value="EAQ79451.1"/>
    <property type="molecule type" value="Genomic_DNA"/>
</dbReference>
<sequence>MTCGCIEMTYMKFASEVESKLNWAKASE</sequence>
<evidence type="ECO:0000313" key="1">
    <source>
        <dbReference type="EMBL" id="EAQ79451.1"/>
    </source>
</evidence>
<accession>A3ZVV5</accession>
<dbReference type="Proteomes" id="UP000004358">
    <property type="component" value="Unassembled WGS sequence"/>
</dbReference>